<sequence>MGSNSLYYTNFSCPTIPYSKNCLLNGRPDEEFMHWRWKPEQCTLPRFNAKTFLTFVKGKTMAFIGDSLARNQMESLLCLLSSEETPADIYKDVEDKFRTWLFPRYNFTLMVLRTEFLVFATERVINGTSTGKFDLHLDRLNGSWTKHLPNIDYAIFSDVHWFLRSNYLYENGNLIGCIYCGDVGVQDLGPGYSIRRAFQAAFNHINECVECSGIFVLLRTLSARQFEQGAWNTGGICNRTRPFARDEVKIGNQDWEIRSIQIEEFERARKDGHKNGNMFELMDVTRAMSMRPDGHPGAYWDDYGSDCDLFNGSWVLEQMGSNSLYYTNLSCPTIPYSKNCLLNGRPDEEFMHWKWKPEQCTLPRFNANTFLTFVKGKTMAFIGDSLARNHMESLLCLLSSEETPRDMYKDVEDKFRTWLFPRHNFTLMVLLTEFLVFATERVVNGSFTGGFDLHLDKLNGNWAQHLPNIDYAVFSDGHWFLRPNYLYENGKLIGCVYCGGVGVQDLGPGYAIRRAFQAAFKYINECVECSGIVVLLRTFSAGQFEQGAWNEGGFCNRTRPFARDEVKIGDQDWEFRSIQVEEIERARKGGQKIGNMFELMDVTRAMLMRPDGHPGAYWGNKWMKGYSDCIHWCLPGPIDTWNEFLLEILRRRIQLNSLIF</sequence>
<name>A0A2G2XID6_CAPBA</name>
<dbReference type="EMBL" id="MLFT02000002">
    <property type="protein sequence ID" value="PHT57258.1"/>
    <property type="molecule type" value="Genomic_DNA"/>
</dbReference>
<feature type="domain" description="Trichome birefringence-like C-terminal" evidence="7">
    <location>
        <begin position="44"/>
        <end position="302"/>
    </location>
</feature>
<dbReference type="GO" id="GO:0016020">
    <property type="term" value="C:membrane"/>
    <property type="evidence" value="ECO:0007669"/>
    <property type="project" value="UniProtKB-SubCell"/>
</dbReference>
<dbReference type="STRING" id="33114.A0A2G2XID6"/>
<evidence type="ECO:0000256" key="2">
    <source>
        <dbReference type="ARBA" id="ARBA00007727"/>
    </source>
</evidence>
<organism evidence="9 10">
    <name type="scientific">Capsicum baccatum</name>
    <name type="common">Peruvian pepper</name>
    <dbReference type="NCBI Taxonomy" id="33114"/>
    <lineage>
        <taxon>Eukaryota</taxon>
        <taxon>Viridiplantae</taxon>
        <taxon>Streptophyta</taxon>
        <taxon>Embryophyta</taxon>
        <taxon>Tracheophyta</taxon>
        <taxon>Spermatophyta</taxon>
        <taxon>Magnoliopsida</taxon>
        <taxon>eudicotyledons</taxon>
        <taxon>Gunneridae</taxon>
        <taxon>Pentapetalae</taxon>
        <taxon>asterids</taxon>
        <taxon>lamiids</taxon>
        <taxon>Solanales</taxon>
        <taxon>Solanaceae</taxon>
        <taxon>Solanoideae</taxon>
        <taxon>Capsiceae</taxon>
        <taxon>Capsicum</taxon>
    </lineage>
</organism>
<evidence type="ECO:0000256" key="5">
    <source>
        <dbReference type="ARBA" id="ARBA00022989"/>
    </source>
</evidence>
<accession>A0A2G2XID6</accession>
<keyword evidence="6" id="KW-0472">Membrane</keyword>
<protein>
    <submittedName>
        <fullName evidence="9">Protein ALTERED XYLOGLUCAN 4-like</fullName>
    </submittedName>
</protein>
<evidence type="ECO:0000313" key="9">
    <source>
        <dbReference type="EMBL" id="PHT57258.1"/>
    </source>
</evidence>
<dbReference type="Pfam" id="PF14416">
    <property type="entry name" value="PMR5N"/>
    <property type="match status" value="2"/>
</dbReference>
<reference evidence="9 10" key="1">
    <citation type="journal article" date="2017" name="Genome Biol.">
        <title>New reference genome sequences of hot pepper reveal the massive evolution of plant disease-resistance genes by retroduplication.</title>
        <authorList>
            <person name="Kim S."/>
            <person name="Park J."/>
            <person name="Yeom S.I."/>
            <person name="Kim Y.M."/>
            <person name="Seo E."/>
            <person name="Kim K.T."/>
            <person name="Kim M.S."/>
            <person name="Lee J.M."/>
            <person name="Cheong K."/>
            <person name="Shin H.S."/>
            <person name="Kim S.B."/>
            <person name="Han K."/>
            <person name="Lee J."/>
            <person name="Park M."/>
            <person name="Lee H.A."/>
            <person name="Lee H.Y."/>
            <person name="Lee Y."/>
            <person name="Oh S."/>
            <person name="Lee J.H."/>
            <person name="Choi E."/>
            <person name="Choi E."/>
            <person name="Lee S.E."/>
            <person name="Jeon J."/>
            <person name="Kim H."/>
            <person name="Choi G."/>
            <person name="Song H."/>
            <person name="Lee J."/>
            <person name="Lee S.C."/>
            <person name="Kwon J.K."/>
            <person name="Lee H.Y."/>
            <person name="Koo N."/>
            <person name="Hong Y."/>
            <person name="Kim R.W."/>
            <person name="Kang W.H."/>
            <person name="Huh J.H."/>
            <person name="Kang B.C."/>
            <person name="Yang T.J."/>
            <person name="Lee Y.H."/>
            <person name="Bennetzen J.L."/>
            <person name="Choi D."/>
        </authorList>
    </citation>
    <scope>NUCLEOTIDE SEQUENCE [LARGE SCALE GENOMIC DNA]</scope>
    <source>
        <strain evidence="10">cv. PBC81</strain>
    </source>
</reference>
<comment type="similarity">
    <text evidence="2">Belongs to the PC-esterase family. TBL subfamily.</text>
</comment>
<gene>
    <name evidence="9" type="ORF">CQW23_05744</name>
</gene>
<dbReference type="InterPro" id="IPR025846">
    <property type="entry name" value="TBL_N"/>
</dbReference>
<dbReference type="OrthoDB" id="630188at2759"/>
<feature type="domain" description="Trichome birefringence-like C-terminal" evidence="7">
    <location>
        <begin position="362"/>
        <end position="647"/>
    </location>
</feature>
<comment type="subcellular location">
    <subcellularLocation>
        <location evidence="1">Membrane</location>
        <topology evidence="1">Single-pass membrane protein</topology>
    </subcellularLocation>
</comment>
<keyword evidence="4" id="KW-0735">Signal-anchor</keyword>
<reference evidence="10" key="2">
    <citation type="journal article" date="2017" name="J. Anim. Genet.">
        <title>Multiple reference genome sequences of hot pepper reveal the massive evolution of plant disease resistance genes by retroduplication.</title>
        <authorList>
            <person name="Kim S."/>
            <person name="Park J."/>
            <person name="Yeom S.-I."/>
            <person name="Kim Y.-M."/>
            <person name="Seo E."/>
            <person name="Kim K.-T."/>
            <person name="Kim M.-S."/>
            <person name="Lee J.M."/>
            <person name="Cheong K."/>
            <person name="Shin H.-S."/>
            <person name="Kim S.-B."/>
            <person name="Han K."/>
            <person name="Lee J."/>
            <person name="Park M."/>
            <person name="Lee H.-A."/>
            <person name="Lee H.-Y."/>
            <person name="Lee Y."/>
            <person name="Oh S."/>
            <person name="Lee J.H."/>
            <person name="Choi E."/>
            <person name="Choi E."/>
            <person name="Lee S.E."/>
            <person name="Jeon J."/>
            <person name="Kim H."/>
            <person name="Choi G."/>
            <person name="Song H."/>
            <person name="Lee J."/>
            <person name="Lee S.-C."/>
            <person name="Kwon J.-K."/>
            <person name="Lee H.-Y."/>
            <person name="Koo N."/>
            <person name="Hong Y."/>
            <person name="Kim R.W."/>
            <person name="Kang W.-H."/>
            <person name="Huh J.H."/>
            <person name="Kang B.-C."/>
            <person name="Yang T.-J."/>
            <person name="Lee Y.-H."/>
            <person name="Bennetzen J.L."/>
            <person name="Choi D."/>
        </authorList>
    </citation>
    <scope>NUCLEOTIDE SEQUENCE [LARGE SCALE GENOMIC DNA]</scope>
    <source>
        <strain evidence="10">cv. PBC81</strain>
    </source>
</reference>
<comment type="caution">
    <text evidence="9">The sequence shown here is derived from an EMBL/GenBank/DDBJ whole genome shotgun (WGS) entry which is preliminary data.</text>
</comment>
<feature type="domain" description="Trichome birefringence-like N-terminal" evidence="8">
    <location>
        <begin position="5"/>
        <end position="42"/>
    </location>
</feature>
<keyword evidence="3" id="KW-0812">Transmembrane</keyword>
<proteinExistence type="inferred from homology"/>
<dbReference type="Pfam" id="PF13839">
    <property type="entry name" value="PC-Esterase"/>
    <property type="match status" value="2"/>
</dbReference>
<keyword evidence="10" id="KW-1185">Reference proteome</keyword>
<dbReference type="GO" id="GO:0016413">
    <property type="term" value="F:O-acetyltransferase activity"/>
    <property type="evidence" value="ECO:0007669"/>
    <property type="project" value="InterPro"/>
</dbReference>
<evidence type="ECO:0000259" key="7">
    <source>
        <dbReference type="Pfam" id="PF13839"/>
    </source>
</evidence>
<keyword evidence="5" id="KW-1133">Transmembrane helix</keyword>
<dbReference type="InterPro" id="IPR029962">
    <property type="entry name" value="TBL"/>
</dbReference>
<dbReference type="InterPro" id="IPR026057">
    <property type="entry name" value="TBL_C"/>
</dbReference>
<dbReference type="Proteomes" id="UP000224567">
    <property type="component" value="Unassembled WGS sequence"/>
</dbReference>
<dbReference type="PANTHER" id="PTHR32285:SF28">
    <property type="entry name" value="XYLOGLUCAN O-ACETYLTRANSFERASE 2"/>
    <property type="match status" value="1"/>
</dbReference>
<feature type="domain" description="Trichome birefringence-like N-terminal" evidence="8">
    <location>
        <begin position="306"/>
        <end position="360"/>
    </location>
</feature>
<evidence type="ECO:0000256" key="4">
    <source>
        <dbReference type="ARBA" id="ARBA00022968"/>
    </source>
</evidence>
<dbReference type="PANTHER" id="PTHR32285">
    <property type="entry name" value="PROTEIN TRICHOME BIREFRINGENCE-LIKE 9-RELATED"/>
    <property type="match status" value="1"/>
</dbReference>
<evidence type="ECO:0000313" key="10">
    <source>
        <dbReference type="Proteomes" id="UP000224567"/>
    </source>
</evidence>
<dbReference type="GO" id="GO:0005794">
    <property type="term" value="C:Golgi apparatus"/>
    <property type="evidence" value="ECO:0007669"/>
    <property type="project" value="TreeGrafter"/>
</dbReference>
<evidence type="ECO:0000256" key="1">
    <source>
        <dbReference type="ARBA" id="ARBA00004167"/>
    </source>
</evidence>
<evidence type="ECO:0000256" key="6">
    <source>
        <dbReference type="ARBA" id="ARBA00023136"/>
    </source>
</evidence>
<dbReference type="AlphaFoldDB" id="A0A2G2XID6"/>
<evidence type="ECO:0000259" key="8">
    <source>
        <dbReference type="Pfam" id="PF14416"/>
    </source>
</evidence>
<evidence type="ECO:0000256" key="3">
    <source>
        <dbReference type="ARBA" id="ARBA00022692"/>
    </source>
</evidence>